<accession>A0A7S9QEN7</accession>
<dbReference type="Proteomes" id="UP000594800">
    <property type="component" value="Chromosome"/>
</dbReference>
<name>A0A7S9QEN7_9RHOB</name>
<dbReference type="SUPFAM" id="SSF56300">
    <property type="entry name" value="Metallo-dependent phosphatases"/>
    <property type="match status" value="1"/>
</dbReference>
<dbReference type="Gene3D" id="3.60.21.10">
    <property type="match status" value="1"/>
</dbReference>
<organism evidence="2 3">
    <name type="scientific">Pontivivens ytuae</name>
    <dbReference type="NCBI Taxonomy" id="2789856"/>
    <lineage>
        <taxon>Bacteria</taxon>
        <taxon>Pseudomonadati</taxon>
        <taxon>Pseudomonadota</taxon>
        <taxon>Alphaproteobacteria</taxon>
        <taxon>Rhodobacterales</taxon>
        <taxon>Paracoccaceae</taxon>
        <taxon>Pontivivens</taxon>
    </lineage>
</organism>
<dbReference type="EMBL" id="CP064942">
    <property type="protein sequence ID" value="QPH56165.1"/>
    <property type="molecule type" value="Genomic_DNA"/>
</dbReference>
<dbReference type="AlphaFoldDB" id="A0A7S9QEN7"/>
<proteinExistence type="predicted"/>
<dbReference type="PANTHER" id="PTHR42850">
    <property type="entry name" value="METALLOPHOSPHOESTERASE"/>
    <property type="match status" value="1"/>
</dbReference>
<feature type="domain" description="Calcineurin-like phosphoesterase" evidence="1">
    <location>
        <begin position="1"/>
        <end position="200"/>
    </location>
</feature>
<dbReference type="KEGG" id="poz:I0K15_08540"/>
<dbReference type="PANTHER" id="PTHR42850:SF11">
    <property type="entry name" value="BIS(5'-NUCLEOSYL)-TETRAPHOSPHATASE [SYMMETRICAL]"/>
    <property type="match status" value="1"/>
</dbReference>
<keyword evidence="3" id="KW-1185">Reference proteome</keyword>
<evidence type="ECO:0000259" key="1">
    <source>
        <dbReference type="Pfam" id="PF00149"/>
    </source>
</evidence>
<reference evidence="2 3" key="1">
    <citation type="submission" date="2020-11" db="EMBL/GenBank/DDBJ databases">
        <title>Description of Pontivivens ytuae sp. nov. isolated from deep sea sediment of Mariana Trench.</title>
        <authorList>
            <person name="Wang Z."/>
            <person name="Sun Q.-L."/>
            <person name="Xu X.-D."/>
            <person name="Tang Y.-Z."/>
            <person name="Zhang J."/>
        </authorList>
    </citation>
    <scope>NUCLEOTIDE SEQUENCE [LARGE SCALE GENOMIC DNA]</scope>
    <source>
        <strain evidence="2 3">MT2928</strain>
    </source>
</reference>
<dbReference type="InterPro" id="IPR004843">
    <property type="entry name" value="Calcineurin-like_PHP"/>
</dbReference>
<dbReference type="Pfam" id="PF00149">
    <property type="entry name" value="Metallophos"/>
    <property type="match status" value="1"/>
</dbReference>
<protein>
    <submittedName>
        <fullName evidence="2">Metallophosphoesterase</fullName>
    </submittedName>
</protein>
<evidence type="ECO:0000313" key="3">
    <source>
        <dbReference type="Proteomes" id="UP000594800"/>
    </source>
</evidence>
<sequence length="255" mass="29107">MRIYAIGDIHGELDKLREVHGWIARDRAEHAGREVRIVHLGDYVDRGPDSRGVVDWLIAGDNPEWINLRGNHDRMFMRYVTQPGWQDPRLWRHKGYHWLHEKLGGVETLASYGIEIGGEVTLDRSDLWHDAAAEAVPGAHVDFIDGLARWRRIGDYVFTHAGVRPDRRLEDQEDDDLMWIREGWLDYAGPLPFTVVHGHTVYDQVERYPQRIAVDTGAVFGGELSCIVLDGEEVGTLTAHNVRALPMRDGAPRRP</sequence>
<evidence type="ECO:0000313" key="2">
    <source>
        <dbReference type="EMBL" id="QPH56165.1"/>
    </source>
</evidence>
<dbReference type="InterPro" id="IPR029052">
    <property type="entry name" value="Metallo-depent_PP-like"/>
</dbReference>
<dbReference type="GO" id="GO:0110154">
    <property type="term" value="P:RNA decapping"/>
    <property type="evidence" value="ECO:0007669"/>
    <property type="project" value="TreeGrafter"/>
</dbReference>
<dbReference type="GO" id="GO:0005737">
    <property type="term" value="C:cytoplasm"/>
    <property type="evidence" value="ECO:0007669"/>
    <property type="project" value="TreeGrafter"/>
</dbReference>
<dbReference type="GO" id="GO:0016791">
    <property type="term" value="F:phosphatase activity"/>
    <property type="evidence" value="ECO:0007669"/>
    <property type="project" value="TreeGrafter"/>
</dbReference>
<dbReference type="GO" id="GO:0008803">
    <property type="term" value="F:bis(5'-nucleosyl)-tetraphosphatase (symmetrical) activity"/>
    <property type="evidence" value="ECO:0007669"/>
    <property type="project" value="TreeGrafter"/>
</dbReference>
<dbReference type="InterPro" id="IPR050126">
    <property type="entry name" value="Ap4A_hydrolase"/>
</dbReference>
<gene>
    <name evidence="2" type="ORF">I0K15_08540</name>
</gene>